<evidence type="ECO:0000256" key="3">
    <source>
        <dbReference type="SAM" id="SignalP"/>
    </source>
</evidence>
<sequence length="432" mass="44212">MTPTIRRPLRRAGAAAAALALSLAAAACTIEDKDKATAPGAAPGAARTDTPGVTADSIKLGISYPDYAAVKSFVNIDQGDFEATYKALIDKINAAGGIQGRKIVPVFAKTSLVSPAAAQEACVKLTQDEKVFAVVNLMPGNAQVPCYTQTNRTAVIGSPLDPDMNAAGQAPWFSFDTGLIARKSVEAFAARGDLAGHKIAIATVSNDQAQTDAQVLPALQAAGITPVANGTITLNGADPAALGQQAGVLFQKAQATGADTLLMVGGAAQIIPQVLEKTTWRPRLLFTVVPAGYTTGKGQHDFGTLKDAAAGSQIVDWSDPALTACADTVTQADPSLAGKLVDPATVGGGAPTPGASMASACRNLALFKAIADKAGPTLDYTTFRQAGNSLGRFHIPGFREDANYGPNTPDGAIPVRATVYDQAGNQFVPAAN</sequence>
<feature type="signal peptide" evidence="3">
    <location>
        <begin position="1"/>
        <end position="27"/>
    </location>
</feature>
<organism evidence="5 6">
    <name type="scientific">Yinghuangia aomiensis</name>
    <dbReference type="NCBI Taxonomy" id="676205"/>
    <lineage>
        <taxon>Bacteria</taxon>
        <taxon>Bacillati</taxon>
        <taxon>Actinomycetota</taxon>
        <taxon>Actinomycetes</taxon>
        <taxon>Kitasatosporales</taxon>
        <taxon>Streptomycetaceae</taxon>
        <taxon>Yinghuangia</taxon>
    </lineage>
</organism>
<dbReference type="Gene3D" id="3.40.50.2300">
    <property type="match status" value="2"/>
</dbReference>
<accession>A0ABP9HF50</accession>
<proteinExistence type="inferred from homology"/>
<dbReference type="InterPro" id="IPR028082">
    <property type="entry name" value="Peripla_BP_I"/>
</dbReference>
<evidence type="ECO:0000256" key="2">
    <source>
        <dbReference type="ARBA" id="ARBA00022729"/>
    </source>
</evidence>
<feature type="domain" description="Leucine-binding protein" evidence="4">
    <location>
        <begin position="79"/>
        <end position="393"/>
    </location>
</feature>
<evidence type="ECO:0000313" key="6">
    <source>
        <dbReference type="Proteomes" id="UP001500466"/>
    </source>
</evidence>
<keyword evidence="6" id="KW-1185">Reference proteome</keyword>
<dbReference type="EMBL" id="BAABHS010000012">
    <property type="protein sequence ID" value="GAA4969314.1"/>
    <property type="molecule type" value="Genomic_DNA"/>
</dbReference>
<comment type="caution">
    <text evidence="5">The sequence shown here is derived from an EMBL/GenBank/DDBJ whole genome shotgun (WGS) entry which is preliminary data.</text>
</comment>
<reference evidence="6" key="1">
    <citation type="journal article" date="2019" name="Int. J. Syst. Evol. Microbiol.">
        <title>The Global Catalogue of Microorganisms (GCM) 10K type strain sequencing project: providing services to taxonomists for standard genome sequencing and annotation.</title>
        <authorList>
            <consortium name="The Broad Institute Genomics Platform"/>
            <consortium name="The Broad Institute Genome Sequencing Center for Infectious Disease"/>
            <person name="Wu L."/>
            <person name="Ma J."/>
        </authorList>
    </citation>
    <scope>NUCLEOTIDE SEQUENCE [LARGE SCALE GENOMIC DNA]</scope>
    <source>
        <strain evidence="6">JCM 17986</strain>
    </source>
</reference>
<feature type="chain" id="PRO_5046377831" description="Leucine-binding protein domain-containing protein" evidence="3">
    <location>
        <begin position="28"/>
        <end position="432"/>
    </location>
</feature>
<dbReference type="Pfam" id="PF13458">
    <property type="entry name" value="Peripla_BP_6"/>
    <property type="match status" value="1"/>
</dbReference>
<dbReference type="PANTHER" id="PTHR47235:SF1">
    <property type="entry name" value="BLR6548 PROTEIN"/>
    <property type="match status" value="1"/>
</dbReference>
<dbReference type="PROSITE" id="PS51318">
    <property type="entry name" value="TAT"/>
    <property type="match status" value="1"/>
</dbReference>
<name>A0ABP9HF50_9ACTN</name>
<evidence type="ECO:0000313" key="5">
    <source>
        <dbReference type="EMBL" id="GAA4969314.1"/>
    </source>
</evidence>
<dbReference type="InterPro" id="IPR028081">
    <property type="entry name" value="Leu-bd"/>
</dbReference>
<gene>
    <name evidence="5" type="ORF">GCM10023205_38220</name>
</gene>
<dbReference type="PANTHER" id="PTHR47235">
    <property type="entry name" value="BLR6548 PROTEIN"/>
    <property type="match status" value="1"/>
</dbReference>
<dbReference type="RefSeq" id="WP_345676743.1">
    <property type="nucleotide sequence ID" value="NZ_BAABHS010000012.1"/>
</dbReference>
<protein>
    <recommendedName>
        <fullName evidence="4">Leucine-binding protein domain-containing protein</fullName>
    </recommendedName>
</protein>
<dbReference type="Proteomes" id="UP001500466">
    <property type="component" value="Unassembled WGS sequence"/>
</dbReference>
<dbReference type="InterPro" id="IPR006311">
    <property type="entry name" value="TAT_signal"/>
</dbReference>
<evidence type="ECO:0000256" key="1">
    <source>
        <dbReference type="ARBA" id="ARBA00010062"/>
    </source>
</evidence>
<comment type="similarity">
    <text evidence="1">Belongs to the leucine-binding protein family.</text>
</comment>
<dbReference type="PROSITE" id="PS51257">
    <property type="entry name" value="PROKAR_LIPOPROTEIN"/>
    <property type="match status" value="1"/>
</dbReference>
<keyword evidence="2 3" id="KW-0732">Signal</keyword>
<evidence type="ECO:0000259" key="4">
    <source>
        <dbReference type="Pfam" id="PF13458"/>
    </source>
</evidence>
<dbReference type="SUPFAM" id="SSF53822">
    <property type="entry name" value="Periplasmic binding protein-like I"/>
    <property type="match status" value="1"/>
</dbReference>